<name>A0A6J4V2Y2_9BACT</name>
<evidence type="ECO:0000313" key="1">
    <source>
        <dbReference type="EMBL" id="CAA9563896.1"/>
    </source>
</evidence>
<dbReference type="EMBL" id="CADCWN010000099">
    <property type="protein sequence ID" value="CAA9563896.1"/>
    <property type="molecule type" value="Genomic_DNA"/>
</dbReference>
<dbReference type="Gene3D" id="3.40.50.300">
    <property type="entry name" value="P-loop containing nucleotide triphosphate hydrolases"/>
    <property type="match status" value="1"/>
</dbReference>
<organism evidence="1">
    <name type="scientific">uncultured Thermomicrobiales bacterium</name>
    <dbReference type="NCBI Taxonomy" id="1645740"/>
    <lineage>
        <taxon>Bacteria</taxon>
        <taxon>Pseudomonadati</taxon>
        <taxon>Thermomicrobiota</taxon>
        <taxon>Thermomicrobia</taxon>
        <taxon>Thermomicrobiales</taxon>
        <taxon>environmental samples</taxon>
    </lineage>
</organism>
<dbReference type="AlphaFoldDB" id="A0A6J4V2Y2"/>
<gene>
    <name evidence="1" type="ORF">AVDCRST_MAG18-1311</name>
</gene>
<protein>
    <recommendedName>
        <fullName evidence="2">ATP-binding protein</fullName>
    </recommendedName>
</protein>
<dbReference type="Pfam" id="PF13671">
    <property type="entry name" value="AAA_33"/>
    <property type="match status" value="1"/>
</dbReference>
<dbReference type="InterPro" id="IPR027417">
    <property type="entry name" value="P-loop_NTPase"/>
</dbReference>
<dbReference type="SUPFAM" id="SSF52540">
    <property type="entry name" value="P-loop containing nucleoside triphosphate hydrolases"/>
    <property type="match status" value="1"/>
</dbReference>
<evidence type="ECO:0008006" key="2">
    <source>
        <dbReference type="Google" id="ProtNLM"/>
    </source>
</evidence>
<accession>A0A6J4V2Y2</accession>
<sequence length="119" mass="13544">MTQWILALHGNHLDRSRRDGVRDPVEAIQWRVAQRAPTLGCNVVLDWGFWSRAERAAYRKRAEELGASVRVVFLAATVDELWSRISRREESAAGTLQITRAELEDWAAIFEPPTEGELS</sequence>
<proteinExistence type="predicted"/>
<reference evidence="1" key="1">
    <citation type="submission" date="2020-02" db="EMBL/GenBank/DDBJ databases">
        <authorList>
            <person name="Meier V. D."/>
        </authorList>
    </citation>
    <scope>NUCLEOTIDE SEQUENCE</scope>
    <source>
        <strain evidence="1">AVDCRST_MAG18</strain>
    </source>
</reference>